<evidence type="ECO:0000256" key="4">
    <source>
        <dbReference type="ARBA" id="ARBA00023242"/>
    </source>
</evidence>
<organism evidence="7 8">
    <name type="scientific">Trichinella pseudospiralis</name>
    <name type="common">Parasitic roundworm</name>
    <dbReference type="NCBI Taxonomy" id="6337"/>
    <lineage>
        <taxon>Eukaryota</taxon>
        <taxon>Metazoa</taxon>
        <taxon>Ecdysozoa</taxon>
        <taxon>Nematoda</taxon>
        <taxon>Enoplea</taxon>
        <taxon>Dorylaimia</taxon>
        <taxon>Trichinellida</taxon>
        <taxon>Trichinellidae</taxon>
        <taxon>Trichinella</taxon>
    </lineage>
</organism>
<dbReference type="GO" id="GO:0030154">
    <property type="term" value="P:cell differentiation"/>
    <property type="evidence" value="ECO:0007669"/>
    <property type="project" value="TreeGrafter"/>
</dbReference>
<evidence type="ECO:0000256" key="2">
    <source>
        <dbReference type="ARBA" id="ARBA00005562"/>
    </source>
</evidence>
<dbReference type="AlphaFoldDB" id="A0A0V0XWM0"/>
<comment type="similarity">
    <text evidence="2 5">Belongs to the ETS family.</text>
</comment>
<dbReference type="SUPFAM" id="SSF46785">
    <property type="entry name" value="Winged helix' DNA-binding domain"/>
    <property type="match status" value="1"/>
</dbReference>
<name>A0A0V0XWM0_TRIPS</name>
<dbReference type="GO" id="GO:0000981">
    <property type="term" value="F:DNA-binding transcription factor activity, RNA polymerase II-specific"/>
    <property type="evidence" value="ECO:0007669"/>
    <property type="project" value="TreeGrafter"/>
</dbReference>
<dbReference type="PANTHER" id="PTHR11849:SF304">
    <property type="entry name" value="DNA-BINDING PROTEIN D-ETS-3"/>
    <property type="match status" value="1"/>
</dbReference>
<dbReference type="InterPro" id="IPR046328">
    <property type="entry name" value="ETS_fam"/>
</dbReference>
<evidence type="ECO:0000256" key="5">
    <source>
        <dbReference type="RuleBase" id="RU004019"/>
    </source>
</evidence>
<dbReference type="STRING" id="6337.A0A0V0XWM0"/>
<dbReference type="PANTHER" id="PTHR11849">
    <property type="entry name" value="ETS"/>
    <property type="match status" value="1"/>
</dbReference>
<dbReference type="PROSITE" id="PS00346">
    <property type="entry name" value="ETS_DOMAIN_2"/>
    <property type="match status" value="1"/>
</dbReference>
<evidence type="ECO:0000259" key="6">
    <source>
        <dbReference type="PROSITE" id="PS50061"/>
    </source>
</evidence>
<gene>
    <name evidence="7" type="primary">fev</name>
    <name evidence="7" type="ORF">T4E_9727</name>
</gene>
<evidence type="ECO:0000256" key="1">
    <source>
        <dbReference type="ARBA" id="ARBA00004123"/>
    </source>
</evidence>
<dbReference type="FunFam" id="1.10.10.10:FF:000343">
    <property type="entry name" value="Ets at 65A, isoform C"/>
    <property type="match status" value="1"/>
</dbReference>
<dbReference type="SMART" id="SM00413">
    <property type="entry name" value="ETS"/>
    <property type="match status" value="1"/>
</dbReference>
<dbReference type="Proteomes" id="UP000054815">
    <property type="component" value="Unassembled WGS sequence"/>
</dbReference>
<dbReference type="GO" id="GO:0043565">
    <property type="term" value="F:sequence-specific DNA binding"/>
    <property type="evidence" value="ECO:0007669"/>
    <property type="project" value="InterPro"/>
</dbReference>
<dbReference type="Pfam" id="PF00178">
    <property type="entry name" value="Ets"/>
    <property type="match status" value="1"/>
</dbReference>
<protein>
    <submittedName>
        <fullName evidence="7">Protein FEV</fullName>
    </submittedName>
</protein>
<keyword evidence="4 5" id="KW-0539">Nucleus</keyword>
<comment type="subcellular location">
    <subcellularLocation>
        <location evidence="1 5">Nucleus</location>
    </subcellularLocation>
</comment>
<keyword evidence="3 5" id="KW-0238">DNA-binding</keyword>
<dbReference type="PRINTS" id="PR00454">
    <property type="entry name" value="ETSDOMAIN"/>
</dbReference>
<evidence type="ECO:0000313" key="7">
    <source>
        <dbReference type="EMBL" id="KRX92484.1"/>
    </source>
</evidence>
<sequence>MDPKWSDLGKARANALCCTTAPARSCYHKSIAILGPDLRQRAHADHGTTSSPVSAVRMNGNKAALQQSHFDTLPYTKSESNVGQKFVSSSLIAAEAMDTAVKGEPAQSFSLDSAFTEFRSNFYDPGDLGSLATRLGWKMSSPDLGVTGASTVSHTPAMLVQSATPSAGFNHVSRPCFPCPTLHLSTRHSMNVGHSGNGQIQLWQFLLELLSDGRNMECITWEGTNGEFKLVDPDEVSRRWGERKCKPNMNYDKLSRALRYYYDKNIITKVHGKRYAYKFDFQGIAQAIQSQTGSSATEMFAHSAAVRLTNEFTMQQPPGINGWSSYPRPMNLMATPLTNSPAGLFSASVGYPHLGSPGGSSARNFPFCSRTMNNSGCNFTTYTRNF</sequence>
<evidence type="ECO:0000313" key="8">
    <source>
        <dbReference type="Proteomes" id="UP000054815"/>
    </source>
</evidence>
<proteinExistence type="inferred from homology"/>
<dbReference type="InterPro" id="IPR036390">
    <property type="entry name" value="WH_DNA-bd_sf"/>
</dbReference>
<dbReference type="InterPro" id="IPR036388">
    <property type="entry name" value="WH-like_DNA-bd_sf"/>
</dbReference>
<dbReference type="GO" id="GO:0005634">
    <property type="term" value="C:nucleus"/>
    <property type="evidence" value="ECO:0007669"/>
    <property type="project" value="UniProtKB-SubCell"/>
</dbReference>
<feature type="non-terminal residue" evidence="7">
    <location>
        <position position="386"/>
    </location>
</feature>
<dbReference type="PROSITE" id="PS50061">
    <property type="entry name" value="ETS_DOMAIN_3"/>
    <property type="match status" value="1"/>
</dbReference>
<dbReference type="InterPro" id="IPR000418">
    <property type="entry name" value="Ets_dom"/>
</dbReference>
<dbReference type="Gene3D" id="1.10.10.10">
    <property type="entry name" value="Winged helix-like DNA-binding domain superfamily/Winged helix DNA-binding domain"/>
    <property type="match status" value="1"/>
</dbReference>
<dbReference type="EMBL" id="JYDU01000110">
    <property type="protein sequence ID" value="KRX92484.1"/>
    <property type="molecule type" value="Genomic_DNA"/>
</dbReference>
<reference evidence="7 8" key="1">
    <citation type="submission" date="2015-01" db="EMBL/GenBank/DDBJ databases">
        <title>Evolution of Trichinella species and genotypes.</title>
        <authorList>
            <person name="Korhonen P.K."/>
            <person name="Edoardo P."/>
            <person name="Giuseppe L.R."/>
            <person name="Gasser R.B."/>
        </authorList>
    </citation>
    <scope>NUCLEOTIDE SEQUENCE [LARGE SCALE GENOMIC DNA]</scope>
    <source>
        <strain evidence="7">ISS141</strain>
    </source>
</reference>
<comment type="caution">
    <text evidence="7">The sequence shown here is derived from an EMBL/GenBank/DDBJ whole genome shotgun (WGS) entry which is preliminary data.</text>
</comment>
<dbReference type="PROSITE" id="PS00345">
    <property type="entry name" value="ETS_DOMAIN_1"/>
    <property type="match status" value="1"/>
</dbReference>
<evidence type="ECO:0000256" key="3">
    <source>
        <dbReference type="ARBA" id="ARBA00023125"/>
    </source>
</evidence>
<accession>A0A0V0XWM0</accession>
<feature type="domain" description="ETS" evidence="6">
    <location>
        <begin position="200"/>
        <end position="280"/>
    </location>
</feature>